<proteinExistence type="predicted"/>
<organism evidence="1 2">
    <name type="scientific">Melia azedarach</name>
    <name type="common">Chinaberry tree</name>
    <dbReference type="NCBI Taxonomy" id="155640"/>
    <lineage>
        <taxon>Eukaryota</taxon>
        <taxon>Viridiplantae</taxon>
        <taxon>Streptophyta</taxon>
        <taxon>Embryophyta</taxon>
        <taxon>Tracheophyta</taxon>
        <taxon>Spermatophyta</taxon>
        <taxon>Magnoliopsida</taxon>
        <taxon>eudicotyledons</taxon>
        <taxon>Gunneridae</taxon>
        <taxon>Pentapetalae</taxon>
        <taxon>rosids</taxon>
        <taxon>malvids</taxon>
        <taxon>Sapindales</taxon>
        <taxon>Meliaceae</taxon>
        <taxon>Melia</taxon>
    </lineage>
</organism>
<protein>
    <submittedName>
        <fullName evidence="1">Uncharacterized protein</fullName>
    </submittedName>
</protein>
<sequence>MDRSITIVTLLGGTWERTPNGGDVYVGGDVLPLFVDANILYDQFMQMLYSSWGINAAEFTISTKAIFVGSTQVLGLPQRTAKINTDNSFRAFINTNDSRYVSSMGYCHLYLTVEPITRADHSKAHVPKHTSIPKATTPFRSSSGSNQLSEPMPAMMTQF</sequence>
<dbReference type="Proteomes" id="UP001164539">
    <property type="component" value="Chromosome 4"/>
</dbReference>
<accession>A0ACC1YB36</accession>
<reference evidence="1 2" key="1">
    <citation type="journal article" date="2023" name="Science">
        <title>Complex scaffold remodeling in plant triterpene biosynthesis.</title>
        <authorList>
            <person name="De La Pena R."/>
            <person name="Hodgson H."/>
            <person name="Liu J.C."/>
            <person name="Stephenson M.J."/>
            <person name="Martin A.C."/>
            <person name="Owen C."/>
            <person name="Harkess A."/>
            <person name="Leebens-Mack J."/>
            <person name="Jimenez L.E."/>
            <person name="Osbourn A."/>
            <person name="Sattely E.S."/>
        </authorList>
    </citation>
    <scope>NUCLEOTIDE SEQUENCE [LARGE SCALE GENOMIC DNA]</scope>
    <source>
        <strain evidence="2">cv. JPN11</strain>
        <tissue evidence="1">Leaf</tissue>
    </source>
</reference>
<gene>
    <name evidence="1" type="ORF">OWV82_008683</name>
</gene>
<name>A0ACC1YB36_MELAZ</name>
<comment type="caution">
    <text evidence="1">The sequence shown here is derived from an EMBL/GenBank/DDBJ whole genome shotgun (WGS) entry which is preliminary data.</text>
</comment>
<evidence type="ECO:0000313" key="1">
    <source>
        <dbReference type="EMBL" id="KAJ4720941.1"/>
    </source>
</evidence>
<keyword evidence="2" id="KW-1185">Reference proteome</keyword>
<dbReference type="EMBL" id="CM051397">
    <property type="protein sequence ID" value="KAJ4720941.1"/>
    <property type="molecule type" value="Genomic_DNA"/>
</dbReference>
<evidence type="ECO:0000313" key="2">
    <source>
        <dbReference type="Proteomes" id="UP001164539"/>
    </source>
</evidence>